<proteinExistence type="predicted"/>
<evidence type="ECO:0000313" key="3">
    <source>
        <dbReference type="Proteomes" id="UP000678393"/>
    </source>
</evidence>
<feature type="region of interest" description="Disordered" evidence="1">
    <location>
        <begin position="41"/>
        <end position="128"/>
    </location>
</feature>
<keyword evidence="3" id="KW-1185">Reference proteome</keyword>
<feature type="compositionally biased region" description="Basic and acidic residues" evidence="1">
    <location>
        <begin position="68"/>
        <end position="79"/>
    </location>
</feature>
<dbReference type="Proteomes" id="UP000678393">
    <property type="component" value="Unassembled WGS sequence"/>
</dbReference>
<gene>
    <name evidence="2" type="ORF">CUNI_LOCUS19043</name>
</gene>
<dbReference type="AlphaFoldDB" id="A0A8S4A0I2"/>
<feature type="non-terminal residue" evidence="2">
    <location>
        <position position="128"/>
    </location>
</feature>
<protein>
    <submittedName>
        <fullName evidence="2">Uncharacterized protein</fullName>
    </submittedName>
</protein>
<evidence type="ECO:0000256" key="1">
    <source>
        <dbReference type="SAM" id="MobiDB-lite"/>
    </source>
</evidence>
<sequence>MSLVLAKGPVAATTADSRYTYNNNNNNYQFPVGSVAVDLHTDSSSADSFGDPRSHPGLTHLQHQHQRKLSEELSRHEEQQQQYNSRLVNISRNNSVSSSSSSLVCASPSVSSHHRSMPSAFGVYDSSE</sequence>
<dbReference type="EMBL" id="CAJHNH020006257">
    <property type="protein sequence ID" value="CAG5133485.1"/>
    <property type="molecule type" value="Genomic_DNA"/>
</dbReference>
<name>A0A8S4A0I2_9EUPU</name>
<evidence type="ECO:0000313" key="2">
    <source>
        <dbReference type="EMBL" id="CAG5133485.1"/>
    </source>
</evidence>
<feature type="compositionally biased region" description="Low complexity" evidence="1">
    <location>
        <begin position="84"/>
        <end position="111"/>
    </location>
</feature>
<comment type="caution">
    <text evidence="2">The sequence shown here is derived from an EMBL/GenBank/DDBJ whole genome shotgun (WGS) entry which is preliminary data.</text>
</comment>
<reference evidence="2" key="1">
    <citation type="submission" date="2021-04" db="EMBL/GenBank/DDBJ databases">
        <authorList>
            <consortium name="Molecular Ecology Group"/>
        </authorList>
    </citation>
    <scope>NUCLEOTIDE SEQUENCE</scope>
</reference>
<accession>A0A8S4A0I2</accession>
<organism evidence="2 3">
    <name type="scientific">Candidula unifasciata</name>
    <dbReference type="NCBI Taxonomy" id="100452"/>
    <lineage>
        <taxon>Eukaryota</taxon>
        <taxon>Metazoa</taxon>
        <taxon>Spiralia</taxon>
        <taxon>Lophotrochozoa</taxon>
        <taxon>Mollusca</taxon>
        <taxon>Gastropoda</taxon>
        <taxon>Heterobranchia</taxon>
        <taxon>Euthyneura</taxon>
        <taxon>Panpulmonata</taxon>
        <taxon>Eupulmonata</taxon>
        <taxon>Stylommatophora</taxon>
        <taxon>Helicina</taxon>
        <taxon>Helicoidea</taxon>
        <taxon>Geomitridae</taxon>
        <taxon>Candidula</taxon>
    </lineage>
</organism>